<organism evidence="3 4">
    <name type="scientific">Pseudorhodoplanes sinuspersici</name>
    <dbReference type="NCBI Taxonomy" id="1235591"/>
    <lineage>
        <taxon>Bacteria</taxon>
        <taxon>Pseudomonadati</taxon>
        <taxon>Pseudomonadota</taxon>
        <taxon>Alphaproteobacteria</taxon>
        <taxon>Hyphomicrobiales</taxon>
        <taxon>Pseudorhodoplanes</taxon>
    </lineage>
</organism>
<dbReference type="RefSeq" id="WP_086088491.1">
    <property type="nucleotide sequence ID" value="NZ_CP021112.1"/>
</dbReference>
<dbReference type="SUPFAM" id="SSF56349">
    <property type="entry name" value="DNA breaking-rejoining enzymes"/>
    <property type="match status" value="1"/>
</dbReference>
<protein>
    <submittedName>
        <fullName evidence="3">Integrase</fullName>
    </submittedName>
</protein>
<dbReference type="KEGG" id="psin:CAK95_14120"/>
<sequence>MPTVSKGVRLWWRKPRRNKAGKVIKRGTWIIIDDRKHHATGCFAGETERAQQKLAAYIAAKYKPKRKERPLDQIKIADVLSIYLDFKDPDGVNTKLAKRIGRLNDHCGNDTLDQVNGDYCRDYAKKRGNEGGSRRDLEDFRAAIRHHQSEGYHRENVKVALPAKGEARDRWFERSEAAHLLWTCWRHREIQTIHRGPRKGQKVETDKRPLRHLARFIIIGLRMGNRAATIASASPIKGDGRSFVDLDRGVFYRLPQGKKETNKRQPPAPIPPRLLAHMRRWVRKGIAVNHFVEWNGKPVKSVKTSFKTAVKLARIEHASPHTLRHTAATWLMQNGAPMWEAAGFLGMSEKTLRETYGHHHPDFMSGAIAAIEGRPIKNDRLVVRLAERMNQQKPGA</sequence>
<dbReference type="STRING" id="1235591.CAK95_14120"/>
<dbReference type="GO" id="GO:0003677">
    <property type="term" value="F:DNA binding"/>
    <property type="evidence" value="ECO:0007669"/>
    <property type="project" value="InterPro"/>
</dbReference>
<evidence type="ECO:0000256" key="1">
    <source>
        <dbReference type="ARBA" id="ARBA00022908"/>
    </source>
</evidence>
<dbReference type="Pfam" id="PF00589">
    <property type="entry name" value="Phage_integrase"/>
    <property type="match status" value="1"/>
</dbReference>
<dbReference type="InterPro" id="IPR002104">
    <property type="entry name" value="Integrase_catalytic"/>
</dbReference>
<dbReference type="InterPro" id="IPR011010">
    <property type="entry name" value="DNA_brk_join_enz"/>
</dbReference>
<keyword evidence="2" id="KW-0233">DNA recombination</keyword>
<evidence type="ECO:0000313" key="4">
    <source>
        <dbReference type="Proteomes" id="UP000194137"/>
    </source>
</evidence>
<dbReference type="PROSITE" id="PS51898">
    <property type="entry name" value="TYR_RECOMBINASE"/>
    <property type="match status" value="1"/>
</dbReference>
<keyword evidence="1" id="KW-0229">DNA integration</keyword>
<dbReference type="GO" id="GO:0006310">
    <property type="term" value="P:DNA recombination"/>
    <property type="evidence" value="ECO:0007669"/>
    <property type="project" value="UniProtKB-KW"/>
</dbReference>
<keyword evidence="4" id="KW-1185">Reference proteome</keyword>
<dbReference type="OrthoDB" id="9808346at2"/>
<dbReference type="GO" id="GO:0015074">
    <property type="term" value="P:DNA integration"/>
    <property type="evidence" value="ECO:0007669"/>
    <property type="project" value="UniProtKB-KW"/>
</dbReference>
<accession>A0A1W6ZRV5</accession>
<name>A0A1W6ZRV5_9HYPH</name>
<gene>
    <name evidence="3" type="ORF">CAK95_14120</name>
</gene>
<dbReference type="Gene3D" id="1.10.443.10">
    <property type="entry name" value="Intergrase catalytic core"/>
    <property type="match status" value="1"/>
</dbReference>
<proteinExistence type="predicted"/>
<dbReference type="InterPro" id="IPR050090">
    <property type="entry name" value="Tyrosine_recombinase_XerCD"/>
</dbReference>
<dbReference type="PANTHER" id="PTHR30349:SF88">
    <property type="entry name" value="BLL1584 PROTEIN"/>
    <property type="match status" value="1"/>
</dbReference>
<reference evidence="3 4" key="1">
    <citation type="submission" date="2017-05" db="EMBL/GenBank/DDBJ databases">
        <title>Full genome sequence of Pseudorhodoplanes sinuspersici.</title>
        <authorList>
            <person name="Dastgheib S.M.M."/>
            <person name="Shavandi M."/>
            <person name="Tirandaz H."/>
        </authorList>
    </citation>
    <scope>NUCLEOTIDE SEQUENCE [LARGE SCALE GENOMIC DNA]</scope>
    <source>
        <strain evidence="3 4">RIPI110</strain>
    </source>
</reference>
<dbReference type="InterPro" id="IPR013762">
    <property type="entry name" value="Integrase-like_cat_sf"/>
</dbReference>
<dbReference type="EMBL" id="CP021112">
    <property type="protein sequence ID" value="ARQ00092.1"/>
    <property type="molecule type" value="Genomic_DNA"/>
</dbReference>
<evidence type="ECO:0000256" key="2">
    <source>
        <dbReference type="ARBA" id="ARBA00023172"/>
    </source>
</evidence>
<dbReference type="Proteomes" id="UP000194137">
    <property type="component" value="Chromosome"/>
</dbReference>
<dbReference type="PANTHER" id="PTHR30349">
    <property type="entry name" value="PHAGE INTEGRASE-RELATED"/>
    <property type="match status" value="1"/>
</dbReference>
<evidence type="ECO:0000313" key="3">
    <source>
        <dbReference type="EMBL" id="ARQ00092.1"/>
    </source>
</evidence>
<dbReference type="AlphaFoldDB" id="A0A1W6ZRV5"/>